<feature type="compositionally biased region" description="Polar residues" evidence="1">
    <location>
        <begin position="211"/>
        <end position="225"/>
    </location>
</feature>
<organism evidence="2 3">
    <name type="scientific">Anisodus acutangulus</name>
    <dbReference type="NCBI Taxonomy" id="402998"/>
    <lineage>
        <taxon>Eukaryota</taxon>
        <taxon>Viridiplantae</taxon>
        <taxon>Streptophyta</taxon>
        <taxon>Embryophyta</taxon>
        <taxon>Tracheophyta</taxon>
        <taxon>Spermatophyta</taxon>
        <taxon>Magnoliopsida</taxon>
        <taxon>eudicotyledons</taxon>
        <taxon>Gunneridae</taxon>
        <taxon>Pentapetalae</taxon>
        <taxon>asterids</taxon>
        <taxon>lamiids</taxon>
        <taxon>Solanales</taxon>
        <taxon>Solanaceae</taxon>
        <taxon>Solanoideae</taxon>
        <taxon>Hyoscyameae</taxon>
        <taxon>Anisodus</taxon>
    </lineage>
</organism>
<accession>A0A9Q1RBF1</accession>
<evidence type="ECO:0000313" key="2">
    <source>
        <dbReference type="EMBL" id="KAJ8548926.1"/>
    </source>
</evidence>
<dbReference type="AlphaFoldDB" id="A0A9Q1RBF1"/>
<name>A0A9Q1RBF1_9SOLA</name>
<feature type="region of interest" description="Disordered" evidence="1">
    <location>
        <begin position="193"/>
        <end position="247"/>
    </location>
</feature>
<dbReference type="EMBL" id="JAJAGQ010000011">
    <property type="protein sequence ID" value="KAJ8548926.1"/>
    <property type="molecule type" value="Genomic_DNA"/>
</dbReference>
<dbReference type="Proteomes" id="UP001152561">
    <property type="component" value="Unassembled WGS sequence"/>
</dbReference>
<reference evidence="3" key="1">
    <citation type="journal article" date="2023" name="Proc. Natl. Acad. Sci. U.S.A.">
        <title>Genomic and structural basis for evolution of tropane alkaloid biosynthesis.</title>
        <authorList>
            <person name="Wanga Y.-J."/>
            <person name="Taina T."/>
            <person name="Yua J.-Y."/>
            <person name="Lia J."/>
            <person name="Xua B."/>
            <person name="Chenc J."/>
            <person name="D'Auriad J.C."/>
            <person name="Huanga J.-P."/>
            <person name="Huanga S.-X."/>
        </authorList>
    </citation>
    <scope>NUCLEOTIDE SEQUENCE [LARGE SCALE GENOMIC DNA]</scope>
    <source>
        <strain evidence="3">cv. KIB-2019</strain>
    </source>
</reference>
<sequence>MSNKKKKSNNMEEGQRGKDAKENNEENKQQKKLTGQEKNSVNTFEALTKVKEENYVKIVKEQGKKQTETSQPWVKFSFGKTQVEVEKIQTILECSSTNKHVRKENNEEYNMLNQPISNKDKVAEQSNTNTNQHPEIPKHDENKEKKINSNRNRVEEENLNNNLVIKAVENEVNKLGVAEKEQENEKWRELAHKESINDTQSSSDGDKGVTIDQQGGVTRQGTQSEEVIGENMNDHIVNNTEDNMTKEDDMQRKCYQLIAKNFKQRGQ</sequence>
<proteinExistence type="predicted"/>
<gene>
    <name evidence="2" type="ORF">K7X08_030892</name>
</gene>
<keyword evidence="3" id="KW-1185">Reference proteome</keyword>
<feature type="compositionally biased region" description="Basic and acidic residues" evidence="1">
    <location>
        <begin position="9"/>
        <end position="29"/>
    </location>
</feature>
<evidence type="ECO:0000256" key="1">
    <source>
        <dbReference type="SAM" id="MobiDB-lite"/>
    </source>
</evidence>
<feature type="region of interest" description="Disordered" evidence="1">
    <location>
        <begin position="1"/>
        <end position="41"/>
    </location>
</feature>
<feature type="compositionally biased region" description="Basic and acidic residues" evidence="1">
    <location>
        <begin position="135"/>
        <end position="155"/>
    </location>
</feature>
<feature type="region of interest" description="Disordered" evidence="1">
    <location>
        <begin position="102"/>
        <end position="155"/>
    </location>
</feature>
<feature type="compositionally biased region" description="Polar residues" evidence="1">
    <location>
        <begin position="124"/>
        <end position="133"/>
    </location>
</feature>
<comment type="caution">
    <text evidence="2">The sequence shown here is derived from an EMBL/GenBank/DDBJ whole genome shotgun (WGS) entry which is preliminary data.</text>
</comment>
<protein>
    <submittedName>
        <fullName evidence="2">Uncharacterized protein</fullName>
    </submittedName>
</protein>
<evidence type="ECO:0000313" key="3">
    <source>
        <dbReference type="Proteomes" id="UP001152561"/>
    </source>
</evidence>